<reference evidence="3 4" key="1">
    <citation type="submission" date="2015-03" db="EMBL/GenBank/DDBJ databases">
        <title>Genome sequencing of Methylobacterium aquaticum DSM16371 type strain.</title>
        <authorList>
            <person name="Chaudhry V."/>
            <person name="Patil P.B."/>
        </authorList>
    </citation>
    <scope>NUCLEOTIDE SEQUENCE [LARGE SCALE GENOMIC DNA]</scope>
    <source>
        <strain evidence="3 4">DSM 16371</strain>
    </source>
</reference>
<name>A0A0J6SFP6_9HYPH</name>
<dbReference type="Proteomes" id="UP000035929">
    <property type="component" value="Unassembled WGS sequence"/>
</dbReference>
<feature type="signal peptide" evidence="2">
    <location>
        <begin position="1"/>
        <end position="23"/>
    </location>
</feature>
<organism evidence="3 4">
    <name type="scientific">Methylobacterium aquaticum</name>
    <dbReference type="NCBI Taxonomy" id="270351"/>
    <lineage>
        <taxon>Bacteria</taxon>
        <taxon>Pseudomonadati</taxon>
        <taxon>Pseudomonadota</taxon>
        <taxon>Alphaproteobacteria</taxon>
        <taxon>Hyphomicrobiales</taxon>
        <taxon>Methylobacteriaceae</taxon>
        <taxon>Methylobacterium</taxon>
    </lineage>
</organism>
<accession>A0A0J6SFP6</accession>
<protein>
    <submittedName>
        <fullName evidence="3">Uncharacterized protein</fullName>
    </submittedName>
</protein>
<feature type="chain" id="PRO_5005281059" evidence="2">
    <location>
        <begin position="24"/>
        <end position="124"/>
    </location>
</feature>
<dbReference type="AlphaFoldDB" id="A0A0J6SFP6"/>
<gene>
    <name evidence="3" type="ORF">VP06_15325</name>
</gene>
<keyword evidence="2" id="KW-0732">Signal</keyword>
<feature type="region of interest" description="Disordered" evidence="1">
    <location>
        <begin position="71"/>
        <end position="102"/>
    </location>
</feature>
<evidence type="ECO:0000313" key="3">
    <source>
        <dbReference type="EMBL" id="KMO34005.1"/>
    </source>
</evidence>
<sequence length="124" mass="11972">MRAGLTAGLVALGILAAAAPAEARGGRGGFLAAMVASRAVAAAGRTGTVHTDKAHTGKAEDLRLRVAAADAGGPEPMVTGTTGRAAPATAGQAVPGPGEVAPVKARPRCSGRLFGSGAGFCEIN</sequence>
<dbReference type="PATRIC" id="fig|270351.6.peg.509"/>
<dbReference type="RefSeq" id="WP_048464630.1">
    <property type="nucleotide sequence ID" value="NZ_LABX01000112.1"/>
</dbReference>
<evidence type="ECO:0000256" key="2">
    <source>
        <dbReference type="SAM" id="SignalP"/>
    </source>
</evidence>
<proteinExistence type="predicted"/>
<comment type="caution">
    <text evidence="3">The sequence shown here is derived from an EMBL/GenBank/DDBJ whole genome shotgun (WGS) entry which is preliminary data.</text>
</comment>
<dbReference type="EMBL" id="LABX01000112">
    <property type="protein sequence ID" value="KMO34005.1"/>
    <property type="molecule type" value="Genomic_DNA"/>
</dbReference>
<evidence type="ECO:0000313" key="4">
    <source>
        <dbReference type="Proteomes" id="UP000035929"/>
    </source>
</evidence>
<feature type="compositionally biased region" description="Low complexity" evidence="1">
    <location>
        <begin position="79"/>
        <end position="98"/>
    </location>
</feature>
<evidence type="ECO:0000256" key="1">
    <source>
        <dbReference type="SAM" id="MobiDB-lite"/>
    </source>
</evidence>